<dbReference type="AlphaFoldDB" id="A0A9Q1JS48"/>
<name>A0A9Q1JS48_9CARY</name>
<gene>
    <name evidence="2" type="ORF">Cgig2_009664</name>
</gene>
<feature type="region of interest" description="Disordered" evidence="1">
    <location>
        <begin position="84"/>
        <end position="110"/>
    </location>
</feature>
<keyword evidence="3" id="KW-1185">Reference proteome</keyword>
<comment type="caution">
    <text evidence="2">The sequence shown here is derived from an EMBL/GenBank/DDBJ whole genome shotgun (WGS) entry which is preliminary data.</text>
</comment>
<reference evidence="2" key="1">
    <citation type="submission" date="2022-04" db="EMBL/GenBank/DDBJ databases">
        <title>Carnegiea gigantea Genome sequencing and assembly v2.</title>
        <authorList>
            <person name="Copetti D."/>
            <person name="Sanderson M.J."/>
            <person name="Burquez A."/>
            <person name="Wojciechowski M.F."/>
        </authorList>
    </citation>
    <scope>NUCLEOTIDE SEQUENCE</scope>
    <source>
        <strain evidence="2">SGP5-SGP5p</strain>
        <tissue evidence="2">Aerial part</tissue>
    </source>
</reference>
<evidence type="ECO:0000313" key="3">
    <source>
        <dbReference type="Proteomes" id="UP001153076"/>
    </source>
</evidence>
<sequence>MERGEVYCLSSAILASIYRGLGEICRFAHLGRKGGHIPWYFHYAWVTKYFRTYDFDDNVSSDLRMSKFSGFGQAKTFDVHGARTYSRGNSKRKRDISYNQNIQRDEGPSSLKPKLKIVRSQKPLRSPILETKDNTLLTKIPGVGATISATPISAVPIQSIAMLAQAPYEVKLTLDPSSATAYSRKMKSIVVCTFDEQGVSNVQGSKLNYGKTIFLPLDRAENIMDILDCDPSPTEYMVFRTLERLYYFKGEFDSLYDLINERGVINLKGQIDTLHAVEVIDPTTKASLEKTEAYVKESFEDLKTF</sequence>
<dbReference type="EMBL" id="JAKOGI010000837">
    <property type="protein sequence ID" value="KAJ8429978.1"/>
    <property type="molecule type" value="Genomic_DNA"/>
</dbReference>
<dbReference type="OrthoDB" id="1750307at2759"/>
<proteinExistence type="predicted"/>
<dbReference type="Proteomes" id="UP001153076">
    <property type="component" value="Unassembled WGS sequence"/>
</dbReference>
<accession>A0A9Q1JS48</accession>
<evidence type="ECO:0000313" key="2">
    <source>
        <dbReference type="EMBL" id="KAJ8429978.1"/>
    </source>
</evidence>
<organism evidence="2 3">
    <name type="scientific">Carnegiea gigantea</name>
    <dbReference type="NCBI Taxonomy" id="171969"/>
    <lineage>
        <taxon>Eukaryota</taxon>
        <taxon>Viridiplantae</taxon>
        <taxon>Streptophyta</taxon>
        <taxon>Embryophyta</taxon>
        <taxon>Tracheophyta</taxon>
        <taxon>Spermatophyta</taxon>
        <taxon>Magnoliopsida</taxon>
        <taxon>eudicotyledons</taxon>
        <taxon>Gunneridae</taxon>
        <taxon>Pentapetalae</taxon>
        <taxon>Caryophyllales</taxon>
        <taxon>Cactineae</taxon>
        <taxon>Cactaceae</taxon>
        <taxon>Cactoideae</taxon>
        <taxon>Echinocereeae</taxon>
        <taxon>Carnegiea</taxon>
    </lineage>
</organism>
<protein>
    <submittedName>
        <fullName evidence="2">Uncharacterized protein</fullName>
    </submittedName>
</protein>
<evidence type="ECO:0000256" key="1">
    <source>
        <dbReference type="SAM" id="MobiDB-lite"/>
    </source>
</evidence>